<feature type="transmembrane region" description="Helical" evidence="8">
    <location>
        <begin position="20"/>
        <end position="39"/>
    </location>
</feature>
<keyword evidence="7 8" id="KW-0472">Membrane</keyword>
<reference evidence="9 10" key="1">
    <citation type="submission" date="2017-08" db="EMBL/GenBank/DDBJ databases">
        <title>Mesorhizobium wenxinae sp. nov., a novel rhizobial species isolated from root nodules of chickpea (Cicer arietinum L.).</title>
        <authorList>
            <person name="Zhang J."/>
        </authorList>
    </citation>
    <scope>NUCLEOTIDE SEQUENCE [LARGE SCALE GENOMIC DNA]</scope>
    <source>
        <strain evidence="10">WYCCWR 10019</strain>
    </source>
</reference>
<feature type="transmembrane region" description="Helical" evidence="8">
    <location>
        <begin position="212"/>
        <end position="233"/>
    </location>
</feature>
<evidence type="ECO:0000256" key="5">
    <source>
        <dbReference type="ARBA" id="ARBA00022692"/>
    </source>
</evidence>
<dbReference type="GO" id="GO:0005886">
    <property type="term" value="C:plasma membrane"/>
    <property type="evidence" value="ECO:0007669"/>
    <property type="project" value="UniProtKB-SubCell"/>
</dbReference>
<organism evidence="9 10">
    <name type="scientific">Mesorhizobium wenxiniae</name>
    <dbReference type="NCBI Taxonomy" id="2014805"/>
    <lineage>
        <taxon>Bacteria</taxon>
        <taxon>Pseudomonadati</taxon>
        <taxon>Pseudomonadota</taxon>
        <taxon>Alphaproteobacteria</taxon>
        <taxon>Hyphomicrobiales</taxon>
        <taxon>Phyllobacteriaceae</taxon>
        <taxon>Mesorhizobium</taxon>
    </lineage>
</organism>
<dbReference type="EMBL" id="NPKH01000009">
    <property type="protein sequence ID" value="PAP97150.1"/>
    <property type="molecule type" value="Genomic_DNA"/>
</dbReference>
<keyword evidence="3" id="KW-0813">Transport</keyword>
<accession>A0A271KN60</accession>
<dbReference type="PANTHER" id="PTHR30472">
    <property type="entry name" value="FERRIC ENTEROBACTIN TRANSPORT SYSTEM PERMEASE PROTEIN"/>
    <property type="match status" value="1"/>
</dbReference>
<feature type="transmembrane region" description="Helical" evidence="8">
    <location>
        <begin position="274"/>
        <end position="290"/>
    </location>
</feature>
<name>A0A271KN60_9HYPH</name>
<evidence type="ECO:0000256" key="8">
    <source>
        <dbReference type="SAM" id="Phobius"/>
    </source>
</evidence>
<keyword evidence="5 8" id="KW-0812">Transmembrane</keyword>
<comment type="similarity">
    <text evidence="2">Belongs to the binding-protein-dependent transport system permease family. FecCD subfamily.</text>
</comment>
<gene>
    <name evidence="9" type="ORF">CIT31_02185</name>
</gene>
<comment type="subcellular location">
    <subcellularLocation>
        <location evidence="1">Cell membrane</location>
        <topology evidence="1">Multi-pass membrane protein</topology>
    </subcellularLocation>
</comment>
<evidence type="ECO:0000256" key="1">
    <source>
        <dbReference type="ARBA" id="ARBA00004651"/>
    </source>
</evidence>
<feature type="transmembrane region" description="Helical" evidence="8">
    <location>
        <begin position="81"/>
        <end position="98"/>
    </location>
</feature>
<dbReference type="GO" id="GO:0022857">
    <property type="term" value="F:transmembrane transporter activity"/>
    <property type="evidence" value="ECO:0007669"/>
    <property type="project" value="InterPro"/>
</dbReference>
<dbReference type="Proteomes" id="UP000215931">
    <property type="component" value="Unassembled WGS sequence"/>
</dbReference>
<evidence type="ECO:0008006" key="11">
    <source>
        <dbReference type="Google" id="ProtNLM"/>
    </source>
</evidence>
<dbReference type="SUPFAM" id="SSF81345">
    <property type="entry name" value="ABC transporter involved in vitamin B12 uptake, BtuC"/>
    <property type="match status" value="1"/>
</dbReference>
<dbReference type="AlphaFoldDB" id="A0A271KN60"/>
<keyword evidence="4" id="KW-1003">Cell membrane</keyword>
<proteinExistence type="inferred from homology"/>
<dbReference type="Gene3D" id="1.10.3470.10">
    <property type="entry name" value="ABC transporter involved in vitamin B12 uptake, BtuC"/>
    <property type="match status" value="1"/>
</dbReference>
<feature type="transmembrane region" description="Helical" evidence="8">
    <location>
        <begin position="110"/>
        <end position="128"/>
    </location>
</feature>
<evidence type="ECO:0000256" key="3">
    <source>
        <dbReference type="ARBA" id="ARBA00022448"/>
    </source>
</evidence>
<feature type="transmembrane region" description="Helical" evidence="8">
    <location>
        <begin position="165"/>
        <end position="187"/>
    </location>
</feature>
<comment type="caution">
    <text evidence="9">The sequence shown here is derived from an EMBL/GenBank/DDBJ whole genome shotgun (WGS) entry which is preliminary data.</text>
</comment>
<evidence type="ECO:0000313" key="10">
    <source>
        <dbReference type="Proteomes" id="UP000215931"/>
    </source>
</evidence>
<evidence type="ECO:0000256" key="4">
    <source>
        <dbReference type="ARBA" id="ARBA00022475"/>
    </source>
</evidence>
<sequence length="350" mass="36750">MITSHEESRGRKRSRRQPLWPLYLVLFMLLLSAVVLAFVTGRYPVPPLIALRIFLYPVTGGEADWTATAETVVWEIRLPRIAGALLVGASLAAAGTTYQCIFRNPLVSPAILGASQGAAFGASLALLLRLSWSGVMGMAMASGILATSATALIGRHLGSGSMITLVLAGLVVAAVFNALVAVVQYIADPLDVLPSITFWLMGSLNRIGNDDLGIIGVPIALMLAQLYAFRWHINVLGADNDAARALGVNAALVSGVAIAGATVLTALAVSVSGIVGWVGLVVPHIARFLVGPNFDRLLPISALTGGLFLLAMDTLARSVATQELPLGVVTSLVGAPFFAIVLGRARRHWF</sequence>
<feature type="transmembrane region" description="Helical" evidence="8">
    <location>
        <begin position="245"/>
        <end position="268"/>
    </location>
</feature>
<feature type="transmembrane region" description="Helical" evidence="8">
    <location>
        <begin position="134"/>
        <end position="153"/>
    </location>
</feature>
<keyword evidence="6 8" id="KW-1133">Transmembrane helix</keyword>
<dbReference type="CDD" id="cd06550">
    <property type="entry name" value="TM_ABC_iron-siderophores_like"/>
    <property type="match status" value="1"/>
</dbReference>
<dbReference type="OrthoDB" id="9811975at2"/>
<evidence type="ECO:0000256" key="2">
    <source>
        <dbReference type="ARBA" id="ARBA00007935"/>
    </source>
</evidence>
<dbReference type="InterPro" id="IPR000522">
    <property type="entry name" value="ABC_transptr_permease_BtuC"/>
</dbReference>
<feature type="transmembrane region" description="Helical" evidence="8">
    <location>
        <begin position="297"/>
        <end position="320"/>
    </location>
</feature>
<evidence type="ECO:0000313" key="9">
    <source>
        <dbReference type="EMBL" id="PAP97150.1"/>
    </source>
</evidence>
<keyword evidence="10" id="KW-1185">Reference proteome</keyword>
<dbReference type="Pfam" id="PF01032">
    <property type="entry name" value="FecCD"/>
    <property type="match status" value="1"/>
</dbReference>
<evidence type="ECO:0000256" key="7">
    <source>
        <dbReference type="ARBA" id="ARBA00023136"/>
    </source>
</evidence>
<dbReference type="PANTHER" id="PTHR30472:SF70">
    <property type="entry name" value="MOLYBDATE IMPORT SYSTEM PERMEASE PROTEIN MOLB"/>
    <property type="match status" value="1"/>
</dbReference>
<feature type="transmembrane region" description="Helical" evidence="8">
    <location>
        <begin position="326"/>
        <end position="345"/>
    </location>
</feature>
<protein>
    <recommendedName>
        <fullName evidence="11">Iron ABC transporter permease</fullName>
    </recommendedName>
</protein>
<evidence type="ECO:0000256" key="6">
    <source>
        <dbReference type="ARBA" id="ARBA00022989"/>
    </source>
</evidence>
<dbReference type="InterPro" id="IPR037294">
    <property type="entry name" value="ABC_BtuC-like"/>
</dbReference>
<dbReference type="GO" id="GO:0033214">
    <property type="term" value="P:siderophore-iron import into cell"/>
    <property type="evidence" value="ECO:0007669"/>
    <property type="project" value="TreeGrafter"/>
</dbReference>